<reference evidence="1" key="1">
    <citation type="submission" date="2021-06" db="EMBL/GenBank/DDBJ databases">
        <authorList>
            <person name="Kallberg Y."/>
            <person name="Tangrot J."/>
            <person name="Rosling A."/>
        </authorList>
    </citation>
    <scope>NUCLEOTIDE SEQUENCE</scope>
    <source>
        <strain evidence="1">IL203A</strain>
    </source>
</reference>
<evidence type="ECO:0000313" key="2">
    <source>
        <dbReference type="Proteomes" id="UP000789702"/>
    </source>
</evidence>
<comment type="caution">
    <text evidence="1">The sequence shown here is derived from an EMBL/GenBank/DDBJ whole genome shotgun (WGS) entry which is preliminary data.</text>
</comment>
<gene>
    <name evidence="1" type="ORF">DHETER_LOCUS5376</name>
</gene>
<sequence length="956" mass="111868">MPRQKAPGLVEETLPFIPSQHKKNIHNYKTYIPNPTDVPPTNHAPQTKRSFNRKTSIVIIILLALLILFFNYYPDYDNVTRIPKSYQLCRDNYDSFDYNIESSSPSFFASKSNELTTTQDVKIVNDGNSLDQTLNLNLNSSLSKVTYPHKTRAIINQIDKRLGEYQVQEFFYKNDSITFYNSPITSVSYIENTWPIMVEISFTTSKKSLDRSAIEACNFRIIFDKKGFFKDFDGYIERKCERAWEYSFYLVSQVERNTDSGLKFFQGKNIFATISNKLLNRELRDVVVHDGTPFPSLIPTLYVIYYDYFKMKRQSRDITRIPNNYQLLRDEWNAYNYIIQSTSLISSNEINSTIQNLPSIRANIKAIEYPSGKYYVQEFFYESYIKDYSFITTSSVIQYKWPAIVEIYFTSSGNLLDPYSLEVCNFKFAFFKEGYDKDIEGQVERRCPRAFESSFYLVSNVEGNSDLGFKFYNNGNEFATISPKSPYKEKRDIVVEDEPPFPSLIPTLYAIYYDYFKMKRQARDITRIPNNYQLLRDKLHINNYVIQSDPFISPYNTPDDPSTITRAMINAIKYPSGKYSVREYFYETSVKDYSHTLITANSIIQDQWPAIVEINFTSLGKALDPYALEVCNFRLSFFKEDYNEDFKGHIERRCPKALESDFYLVSKVEGNSDEGFKFFKDGSEFATVLSKEQYREKRDIVVNDNSPFVSLIPGLYTIYYDYLKRKSHAQDITRIPKKYQLRWNSLYWNDYNYVIESTVYAISVIDELKTTNNNNNSTQNYISTLNDDENPLTIRAILNAVQYTSGFYEVQEFFYKLGSQDYFDTLITTKASIQSLLPGIVEISFFTSDKVLDPYALGACEYKLIYFENFEGQIERRCKRAFEDDFYMVSQVSGSTYWGLQFSLGEDKSKLSAWTSAVDYWPSLRRRDIMVYDDTLFPSIIPALYSVYYDYVAKNR</sequence>
<evidence type="ECO:0000313" key="1">
    <source>
        <dbReference type="EMBL" id="CAG8554604.1"/>
    </source>
</evidence>
<dbReference type="Proteomes" id="UP000789702">
    <property type="component" value="Unassembled WGS sequence"/>
</dbReference>
<accession>A0ACA9LWR0</accession>
<protein>
    <submittedName>
        <fullName evidence="1">12286_t:CDS:1</fullName>
    </submittedName>
</protein>
<dbReference type="EMBL" id="CAJVPU010005943">
    <property type="protein sequence ID" value="CAG8554604.1"/>
    <property type="molecule type" value="Genomic_DNA"/>
</dbReference>
<organism evidence="1 2">
    <name type="scientific">Dentiscutata heterogama</name>
    <dbReference type="NCBI Taxonomy" id="1316150"/>
    <lineage>
        <taxon>Eukaryota</taxon>
        <taxon>Fungi</taxon>
        <taxon>Fungi incertae sedis</taxon>
        <taxon>Mucoromycota</taxon>
        <taxon>Glomeromycotina</taxon>
        <taxon>Glomeromycetes</taxon>
        <taxon>Diversisporales</taxon>
        <taxon>Gigasporaceae</taxon>
        <taxon>Dentiscutata</taxon>
    </lineage>
</organism>
<keyword evidence="2" id="KW-1185">Reference proteome</keyword>
<name>A0ACA9LWR0_9GLOM</name>
<proteinExistence type="predicted"/>